<keyword evidence="5" id="KW-1185">Reference proteome</keyword>
<dbReference type="HOGENOM" id="CLU_099839_1_0_9"/>
<dbReference type="Proteomes" id="UP000010847">
    <property type="component" value="Chromosome"/>
</dbReference>
<dbReference type="STRING" id="871968.DESME_05910"/>
<dbReference type="GO" id="GO:0005829">
    <property type="term" value="C:cytosol"/>
    <property type="evidence" value="ECO:0007669"/>
    <property type="project" value="TreeGrafter"/>
</dbReference>
<dbReference type="KEGG" id="dmt:DESME_05910"/>
<dbReference type="GO" id="GO:0000166">
    <property type="term" value="F:nucleotide binding"/>
    <property type="evidence" value="ECO:0007669"/>
    <property type="project" value="UniProtKB-UniRule"/>
</dbReference>
<evidence type="ECO:0000313" key="5">
    <source>
        <dbReference type="Proteomes" id="UP000010847"/>
    </source>
</evidence>
<comment type="function">
    <text evidence="3">Nucleotide-binding protein.</text>
</comment>
<sequence length="163" mass="18448">MAKESSFDIVSQVEMQEVSNAIHQAQKEIEQRFDFKNSKSSIELQEDKIILVSDDDFKLRNVVDILESKLVKRQVSLKALDYGKVTPAASDTVRQEAKLVQGISQEKAKQVNKLIKESKIKVSSSIQGDQVRVTGKDKDDLQAVIALLRQQDLGIDLQFINYR</sequence>
<dbReference type="CDD" id="cd11740">
    <property type="entry name" value="YajQ_like"/>
    <property type="match status" value="1"/>
</dbReference>
<dbReference type="InterPro" id="IPR035571">
    <property type="entry name" value="UPF0234-like_C"/>
</dbReference>
<dbReference type="OrthoDB" id="9801447at2"/>
<dbReference type="InterPro" id="IPR035570">
    <property type="entry name" value="UPF0234_N"/>
</dbReference>
<dbReference type="PANTHER" id="PTHR30476:SF0">
    <property type="entry name" value="UPF0234 PROTEIN YAJQ"/>
    <property type="match status" value="1"/>
</dbReference>
<reference evidence="4 5" key="1">
    <citation type="submission" date="2013-12" db="EMBL/GenBank/DDBJ databases">
        <authorList>
            <consortium name="DOE Joint Genome Institute"/>
            <person name="Smidt H."/>
            <person name="Huntemann M."/>
            <person name="Han J."/>
            <person name="Chen A."/>
            <person name="Kyrpides N."/>
            <person name="Mavromatis K."/>
            <person name="Markowitz V."/>
            <person name="Palaniappan K."/>
            <person name="Ivanova N."/>
            <person name="Schaumberg A."/>
            <person name="Pati A."/>
            <person name="Liolios K."/>
            <person name="Nordberg H.P."/>
            <person name="Cantor M.N."/>
            <person name="Hua S.X."/>
            <person name="Woyke T."/>
        </authorList>
    </citation>
    <scope>NUCLEOTIDE SEQUENCE [LARGE SCALE GENOMIC DNA]</scope>
    <source>
        <strain evidence="5">DSM 15288</strain>
    </source>
</reference>
<organism evidence="4 5">
    <name type="scientific">Desulfitobacterium metallireducens DSM 15288</name>
    <dbReference type="NCBI Taxonomy" id="871968"/>
    <lineage>
        <taxon>Bacteria</taxon>
        <taxon>Bacillati</taxon>
        <taxon>Bacillota</taxon>
        <taxon>Clostridia</taxon>
        <taxon>Eubacteriales</taxon>
        <taxon>Desulfitobacteriaceae</taxon>
        <taxon>Desulfitobacterium</taxon>
    </lineage>
</organism>
<comment type="similarity">
    <text evidence="2 3">Belongs to the YajQ family.</text>
</comment>
<dbReference type="PANTHER" id="PTHR30476">
    <property type="entry name" value="UPF0234 PROTEIN YAJQ"/>
    <property type="match status" value="1"/>
</dbReference>
<dbReference type="InterPro" id="IPR007551">
    <property type="entry name" value="YajQ/Smlt4090-like"/>
</dbReference>
<proteinExistence type="inferred from homology"/>
<evidence type="ECO:0000256" key="2">
    <source>
        <dbReference type="ARBA" id="ARBA00093450"/>
    </source>
</evidence>
<dbReference type="NCBIfam" id="NF003819">
    <property type="entry name" value="PRK05412.1"/>
    <property type="match status" value="1"/>
</dbReference>
<evidence type="ECO:0000256" key="1">
    <source>
        <dbReference type="ARBA" id="ARBA00022741"/>
    </source>
</evidence>
<dbReference type="AlphaFoldDB" id="W0EBR1"/>
<dbReference type="eggNOG" id="COG1666">
    <property type="taxonomic scope" value="Bacteria"/>
</dbReference>
<dbReference type="Pfam" id="PF04461">
    <property type="entry name" value="YajQ"/>
    <property type="match status" value="1"/>
</dbReference>
<dbReference type="Gene3D" id="3.30.70.860">
    <property type="match status" value="1"/>
</dbReference>
<evidence type="ECO:0000313" key="4">
    <source>
        <dbReference type="EMBL" id="AHF06639.1"/>
    </source>
</evidence>
<dbReference type="HAMAP" id="MF_00632">
    <property type="entry name" value="UPF0234"/>
    <property type="match status" value="1"/>
</dbReference>
<keyword evidence="1 3" id="KW-0547">Nucleotide-binding</keyword>
<dbReference type="RefSeq" id="WP_006715693.1">
    <property type="nucleotide sequence ID" value="NZ_CP007032.1"/>
</dbReference>
<dbReference type="InterPro" id="IPR036183">
    <property type="entry name" value="YajQ-like_sf"/>
</dbReference>
<name>W0EBR1_9FIRM</name>
<protein>
    <recommendedName>
        <fullName evidence="3">Nucleotide-binding protein DESME_05910</fullName>
    </recommendedName>
</protein>
<dbReference type="EMBL" id="CP007032">
    <property type="protein sequence ID" value="AHF06639.1"/>
    <property type="molecule type" value="Genomic_DNA"/>
</dbReference>
<dbReference type="Gene3D" id="3.30.70.990">
    <property type="entry name" value="YajQ-like, domain 2"/>
    <property type="match status" value="1"/>
</dbReference>
<dbReference type="SUPFAM" id="SSF89963">
    <property type="entry name" value="YajQ-like"/>
    <property type="match status" value="2"/>
</dbReference>
<accession>W0EBR1</accession>
<gene>
    <name evidence="4" type="ORF">DESME_05910</name>
</gene>
<evidence type="ECO:0000256" key="3">
    <source>
        <dbReference type="HAMAP-Rule" id="MF_00632"/>
    </source>
</evidence>